<dbReference type="InterPro" id="IPR009003">
    <property type="entry name" value="Peptidase_S1_PA"/>
</dbReference>
<proteinExistence type="predicted"/>
<dbReference type="Gene3D" id="2.40.10.10">
    <property type="entry name" value="Trypsin-like serine proteases"/>
    <property type="match status" value="2"/>
</dbReference>
<evidence type="ECO:0000313" key="1">
    <source>
        <dbReference type="EMBL" id="QJA95668.1"/>
    </source>
</evidence>
<dbReference type="Pfam" id="PF13365">
    <property type="entry name" value="Trypsin_2"/>
    <property type="match status" value="1"/>
</dbReference>
<name>A0A6M3LSF4_9ZZZZ</name>
<dbReference type="SUPFAM" id="SSF50494">
    <property type="entry name" value="Trypsin-like serine proteases"/>
    <property type="match status" value="1"/>
</dbReference>
<dbReference type="EMBL" id="MT143333">
    <property type="protein sequence ID" value="QJA95668.1"/>
    <property type="molecule type" value="Genomic_DNA"/>
</dbReference>
<gene>
    <name evidence="1" type="ORF">MM415B05255_0007</name>
</gene>
<reference evidence="1" key="1">
    <citation type="submission" date="2020-03" db="EMBL/GenBank/DDBJ databases">
        <title>The deep terrestrial virosphere.</title>
        <authorList>
            <person name="Holmfeldt K."/>
            <person name="Nilsson E."/>
            <person name="Simone D."/>
            <person name="Lopez-Fernandez M."/>
            <person name="Wu X."/>
            <person name="de Brujin I."/>
            <person name="Lundin D."/>
            <person name="Andersson A."/>
            <person name="Bertilsson S."/>
            <person name="Dopson M."/>
        </authorList>
    </citation>
    <scope>NUCLEOTIDE SEQUENCE</scope>
    <source>
        <strain evidence="1">MM415B05255</strain>
    </source>
</reference>
<dbReference type="InterPro" id="IPR043504">
    <property type="entry name" value="Peptidase_S1_PA_chymotrypsin"/>
</dbReference>
<dbReference type="AlphaFoldDB" id="A0A6M3LSF4"/>
<sequence length="301" mass="33434">MWIKRLLRNTWVFAVIMLAVVALFSWILASSAFGYEFLTGATAHEKMIYPIVRVTTGQAGGSGTLVYSKPVNDPATQDKYSTYVLTNFHVIAGAISRTSEWDSDLKKNVQVEHRGTVYVEIFQYRGVSTTIGVLKVESDIAVYNENEDMALLHLRTEKQIKNIADIAIPGSVPELVVMSPTVAVGCSLLFPPLPTTGILTRLNLLVYSLPYHMSSSQIIYGNSGGAMFVGDTGRFIGIPSLVAVAGWSTPITHMGLFIPIERICTWLKKQHYQFIYDGKYTEKVCLEDREKDIAAKVKKDK</sequence>
<protein>
    <submittedName>
        <fullName evidence="1">Putative trypsin-like peptidase domain containing protein</fullName>
    </submittedName>
</protein>
<organism evidence="1">
    <name type="scientific">viral metagenome</name>
    <dbReference type="NCBI Taxonomy" id="1070528"/>
    <lineage>
        <taxon>unclassified sequences</taxon>
        <taxon>metagenomes</taxon>
        <taxon>organismal metagenomes</taxon>
    </lineage>
</organism>
<accession>A0A6M3LSF4</accession>